<accession>A0A1Z1LXI4</accession>
<dbReference type="EMBL" id="MF036690">
    <property type="protein sequence ID" value="ARW57512.1"/>
    <property type="molecule type" value="Genomic_DNA"/>
</dbReference>
<keyword evidence="1" id="KW-0812">Transmembrane</keyword>
<feature type="transmembrane region" description="Helical" evidence="1">
    <location>
        <begin position="6"/>
        <end position="32"/>
    </location>
</feature>
<name>A0A1Z1LXI4_9CAUD</name>
<protein>
    <submittedName>
        <fullName evidence="2">Uncharacterized protein</fullName>
    </submittedName>
</protein>
<proteinExistence type="predicted"/>
<evidence type="ECO:0000313" key="3">
    <source>
        <dbReference type="Proteomes" id="UP000225148"/>
    </source>
</evidence>
<dbReference type="OrthoDB" id="37780at10239"/>
<sequence>MTPLAMALLYVVFPLSWMISGLLVAAVTSGWVKGKSAIERLPKNILIILFWPVWIVYIINTK</sequence>
<keyword evidence="1" id="KW-1133">Transmembrane helix</keyword>
<keyword evidence="1" id="KW-0472">Membrane</keyword>
<dbReference type="RefSeq" id="YP_009609414.1">
    <property type="nucleotide sequence ID" value="NC_041996.1"/>
</dbReference>
<dbReference type="KEGG" id="vg:40085498"/>
<dbReference type="Proteomes" id="UP000225148">
    <property type="component" value="Segment"/>
</dbReference>
<evidence type="ECO:0000256" key="1">
    <source>
        <dbReference type="SAM" id="Phobius"/>
    </source>
</evidence>
<dbReference type="GeneID" id="40085498"/>
<reference evidence="2 3" key="1">
    <citation type="submission" date="2017-04" db="EMBL/GenBank/DDBJ databases">
        <title>Environmental T4-family bacteriophages evolve to escape abortive infection via multiple routes in a bacterial host employing altruistic suicide through Type III toxin-antitoxin systems.</title>
        <authorList>
            <person name="Chen B."/>
            <person name="Salmond G.P.C."/>
            <person name="Akusobi C."/>
            <person name="Fang X."/>
        </authorList>
    </citation>
    <scope>NUCLEOTIDE SEQUENCE [LARGE SCALE GENOMIC DNA]</scope>
</reference>
<organism evidence="2 3">
    <name type="scientific">Serratia phage CHI14</name>
    <dbReference type="NCBI Taxonomy" id="2006941"/>
    <lineage>
        <taxon>Viruses</taxon>
        <taxon>Duplodnaviria</taxon>
        <taxon>Heunggongvirae</taxon>
        <taxon>Uroviricota</taxon>
        <taxon>Caudoviricetes</taxon>
        <taxon>Pantevenvirales</taxon>
        <taxon>Straboviridae</taxon>
        <taxon>Tevenvirinae</taxon>
        <taxon>Winklervirus</taxon>
        <taxon>Winklervirus chi14</taxon>
    </lineage>
</organism>
<feature type="transmembrane region" description="Helical" evidence="1">
    <location>
        <begin position="44"/>
        <end position="60"/>
    </location>
</feature>
<evidence type="ECO:0000313" key="2">
    <source>
        <dbReference type="EMBL" id="ARW57512.1"/>
    </source>
</evidence>
<keyword evidence="3" id="KW-1185">Reference proteome</keyword>